<comment type="caution">
    <text evidence="2">The sequence shown here is derived from an EMBL/GenBank/DDBJ whole genome shotgun (WGS) entry which is preliminary data.</text>
</comment>
<accession>A0A9Q0QT99</accession>
<evidence type="ECO:0000259" key="1">
    <source>
        <dbReference type="PROSITE" id="PS50206"/>
    </source>
</evidence>
<dbReference type="SMART" id="SM00450">
    <property type="entry name" value="RHOD"/>
    <property type="match status" value="1"/>
</dbReference>
<dbReference type="OrthoDB" id="1911748at2759"/>
<dbReference type="AlphaFoldDB" id="A0A9Q0QT99"/>
<gene>
    <name evidence="2" type="ORF">NE237_004139</name>
</gene>
<dbReference type="Gene3D" id="3.10.50.40">
    <property type="match status" value="1"/>
</dbReference>
<evidence type="ECO:0000313" key="2">
    <source>
        <dbReference type="EMBL" id="KAJ4971040.1"/>
    </source>
</evidence>
<dbReference type="InterPro" id="IPR001763">
    <property type="entry name" value="Rhodanese-like_dom"/>
</dbReference>
<sequence>MACIGLKVPEFEEAAFNAPLNKVVRCKTKFGWHLLQVLSEREAALLQDIEPEELHVKMQDPCFLEEAQLIDVREPEEIAQASLPTFQVLPLRQFGKWGPEITDKFDPEKDTYVMCHHGMRSLQVAKWLQTQGFKRIFNVSGGIHAYAVKVDASIPTY</sequence>
<name>A0A9Q0QT99_9MAGN</name>
<reference evidence="2" key="1">
    <citation type="journal article" date="2023" name="Plant J.">
        <title>The genome of the king protea, Protea cynaroides.</title>
        <authorList>
            <person name="Chang J."/>
            <person name="Duong T.A."/>
            <person name="Schoeman C."/>
            <person name="Ma X."/>
            <person name="Roodt D."/>
            <person name="Barker N."/>
            <person name="Li Z."/>
            <person name="Van de Peer Y."/>
            <person name="Mizrachi E."/>
        </authorList>
    </citation>
    <scope>NUCLEOTIDE SEQUENCE</scope>
    <source>
        <tissue evidence="2">Young leaves</tissue>
    </source>
</reference>
<evidence type="ECO:0000313" key="3">
    <source>
        <dbReference type="Proteomes" id="UP001141806"/>
    </source>
</evidence>
<dbReference type="GO" id="GO:0003755">
    <property type="term" value="F:peptidyl-prolyl cis-trans isomerase activity"/>
    <property type="evidence" value="ECO:0007669"/>
    <property type="project" value="InterPro"/>
</dbReference>
<feature type="domain" description="Rhodanese" evidence="1">
    <location>
        <begin position="63"/>
        <end position="155"/>
    </location>
</feature>
<dbReference type="SUPFAM" id="SSF52821">
    <property type="entry name" value="Rhodanese/Cell cycle control phosphatase"/>
    <property type="match status" value="1"/>
</dbReference>
<dbReference type="InterPro" id="IPR052204">
    <property type="entry name" value="PpiC/parvulin_rotamase"/>
</dbReference>
<dbReference type="Gene3D" id="3.40.250.10">
    <property type="entry name" value="Rhodanese-like domain"/>
    <property type="match status" value="1"/>
</dbReference>
<dbReference type="PROSITE" id="PS50206">
    <property type="entry name" value="RHODANESE_3"/>
    <property type="match status" value="1"/>
</dbReference>
<proteinExistence type="predicted"/>
<dbReference type="PANTHER" id="PTHR43629:SF2">
    <property type="entry name" value="RHODANESE-LIKE_PPIC DOMAIN-CONTAINING PROTEIN 12, CHLOROPLASTIC"/>
    <property type="match status" value="1"/>
</dbReference>
<protein>
    <recommendedName>
        <fullName evidence="1">Rhodanese domain-containing protein</fullName>
    </recommendedName>
</protein>
<dbReference type="Proteomes" id="UP001141806">
    <property type="component" value="Unassembled WGS sequence"/>
</dbReference>
<keyword evidence="3" id="KW-1185">Reference proteome</keyword>
<organism evidence="2 3">
    <name type="scientific">Protea cynaroides</name>
    <dbReference type="NCBI Taxonomy" id="273540"/>
    <lineage>
        <taxon>Eukaryota</taxon>
        <taxon>Viridiplantae</taxon>
        <taxon>Streptophyta</taxon>
        <taxon>Embryophyta</taxon>
        <taxon>Tracheophyta</taxon>
        <taxon>Spermatophyta</taxon>
        <taxon>Magnoliopsida</taxon>
        <taxon>Proteales</taxon>
        <taxon>Proteaceae</taxon>
        <taxon>Protea</taxon>
    </lineage>
</organism>
<dbReference type="Pfam" id="PF00581">
    <property type="entry name" value="Rhodanese"/>
    <property type="match status" value="1"/>
</dbReference>
<dbReference type="InterPro" id="IPR036873">
    <property type="entry name" value="Rhodanese-like_dom_sf"/>
</dbReference>
<dbReference type="PANTHER" id="PTHR43629">
    <property type="entry name" value="PEPTIDYL-PROLYL CIS-TRANS ISOMERASE"/>
    <property type="match status" value="1"/>
</dbReference>
<dbReference type="InterPro" id="IPR046357">
    <property type="entry name" value="PPIase_dom_sf"/>
</dbReference>
<dbReference type="EMBL" id="JAMYWD010000005">
    <property type="protein sequence ID" value="KAJ4971040.1"/>
    <property type="molecule type" value="Genomic_DNA"/>
</dbReference>